<dbReference type="InParanoid" id="M1DQJ2"/>
<proteinExistence type="predicted"/>
<accession>M1DQJ2</accession>
<dbReference type="AlphaFoldDB" id="M1DQJ2"/>
<feature type="compositionally biased region" description="Polar residues" evidence="1">
    <location>
        <begin position="67"/>
        <end position="76"/>
    </location>
</feature>
<protein>
    <submittedName>
        <fullName evidence="2">Uncharacterized protein</fullName>
    </submittedName>
</protein>
<evidence type="ECO:0000313" key="3">
    <source>
        <dbReference type="Proteomes" id="UP000011115"/>
    </source>
</evidence>
<sequence>MAHSSSQFSDTSFGGRGSHRGSSSFQRCGPVPAFMQAAESAQLARGSYGSGRSGHDGPKSDPKMGQWASQSGSPNGSAMRPMYSARNPIPCLCWGTTGTLGGLGTIAQFIWRFANGL</sequence>
<dbReference type="PaxDb" id="4113-PGSC0003DMT400092787"/>
<reference evidence="3" key="1">
    <citation type="journal article" date="2011" name="Nature">
        <title>Genome sequence and analysis of the tuber crop potato.</title>
        <authorList>
            <consortium name="The Potato Genome Sequencing Consortium"/>
        </authorList>
    </citation>
    <scope>NUCLEOTIDE SEQUENCE [LARGE SCALE GENOMIC DNA]</scope>
    <source>
        <strain evidence="3">cv. DM1-3 516 R44</strain>
    </source>
</reference>
<feature type="compositionally biased region" description="Basic and acidic residues" evidence="1">
    <location>
        <begin position="53"/>
        <end position="62"/>
    </location>
</feature>
<feature type="region of interest" description="Disordered" evidence="1">
    <location>
        <begin position="1"/>
        <end position="29"/>
    </location>
</feature>
<evidence type="ECO:0000313" key="2">
    <source>
        <dbReference type="EnsemblPlants" id="PGSC0003DMT400092787"/>
    </source>
</evidence>
<dbReference type="Proteomes" id="UP000011115">
    <property type="component" value="Unassembled WGS sequence"/>
</dbReference>
<dbReference type="Gramene" id="PGSC0003DMT400092787">
    <property type="protein sequence ID" value="PGSC0003DMT400092787"/>
    <property type="gene ID" value="PGSC0003DMG400042358"/>
</dbReference>
<feature type="compositionally biased region" description="Polar residues" evidence="1">
    <location>
        <begin position="1"/>
        <end position="11"/>
    </location>
</feature>
<dbReference type="HOGENOM" id="CLU_2089058_0_0_1"/>
<keyword evidence="3" id="KW-1185">Reference proteome</keyword>
<reference evidence="2" key="2">
    <citation type="submission" date="2015-06" db="UniProtKB">
        <authorList>
            <consortium name="EnsemblPlants"/>
        </authorList>
    </citation>
    <scope>IDENTIFICATION</scope>
    <source>
        <strain evidence="2">DM1-3 516 R44</strain>
    </source>
</reference>
<organism evidence="2 3">
    <name type="scientific">Solanum tuberosum</name>
    <name type="common">Potato</name>
    <dbReference type="NCBI Taxonomy" id="4113"/>
    <lineage>
        <taxon>Eukaryota</taxon>
        <taxon>Viridiplantae</taxon>
        <taxon>Streptophyta</taxon>
        <taxon>Embryophyta</taxon>
        <taxon>Tracheophyta</taxon>
        <taxon>Spermatophyta</taxon>
        <taxon>Magnoliopsida</taxon>
        <taxon>eudicotyledons</taxon>
        <taxon>Gunneridae</taxon>
        <taxon>Pentapetalae</taxon>
        <taxon>asterids</taxon>
        <taxon>lamiids</taxon>
        <taxon>Solanales</taxon>
        <taxon>Solanaceae</taxon>
        <taxon>Solanoideae</taxon>
        <taxon>Solaneae</taxon>
        <taxon>Solanum</taxon>
    </lineage>
</organism>
<dbReference type="EnsemblPlants" id="PGSC0003DMT400092787">
    <property type="protein sequence ID" value="PGSC0003DMT400092787"/>
    <property type="gene ID" value="PGSC0003DMG400042358"/>
</dbReference>
<name>M1DQJ2_SOLTU</name>
<evidence type="ECO:0000256" key="1">
    <source>
        <dbReference type="SAM" id="MobiDB-lite"/>
    </source>
</evidence>
<feature type="region of interest" description="Disordered" evidence="1">
    <location>
        <begin position="42"/>
        <end position="81"/>
    </location>
</feature>